<feature type="transmembrane region" description="Helical" evidence="12">
    <location>
        <begin position="80"/>
        <end position="103"/>
    </location>
</feature>
<comment type="function">
    <text evidence="9">May act as a scaffolding protein within caveolar membranes. Interacts directly with G-protein alpha subunits and can functionally regulate their activity. May also regulate voltage-gated potassium channels. Plays a role in the sarcolemma repair mechanism of both skeletal muscle and cardiomyocytes that permits rapid resealing of membranes disrupted by mechanical stress. Mediates the recruitment of CAVIN2 and CAVIN3 proteins to the caveolae.</text>
</comment>
<organism evidence="13 14">
    <name type="scientific">Mola mola</name>
    <name type="common">Ocean sunfish</name>
    <name type="synonym">Tetraodon mola</name>
    <dbReference type="NCBI Taxonomy" id="94237"/>
    <lineage>
        <taxon>Eukaryota</taxon>
        <taxon>Metazoa</taxon>
        <taxon>Chordata</taxon>
        <taxon>Craniata</taxon>
        <taxon>Vertebrata</taxon>
        <taxon>Euteleostomi</taxon>
        <taxon>Actinopterygii</taxon>
        <taxon>Neopterygii</taxon>
        <taxon>Teleostei</taxon>
        <taxon>Neoteleostei</taxon>
        <taxon>Acanthomorphata</taxon>
        <taxon>Eupercaria</taxon>
        <taxon>Tetraodontiformes</taxon>
        <taxon>Molidae</taxon>
        <taxon>Mola</taxon>
    </lineage>
</organism>
<dbReference type="PANTHER" id="PTHR10844:SF16">
    <property type="entry name" value="CAVEOLIN-3"/>
    <property type="match status" value="1"/>
</dbReference>
<dbReference type="PANTHER" id="PTHR10844">
    <property type="entry name" value="CAVEOLIN"/>
    <property type="match status" value="1"/>
</dbReference>
<dbReference type="OMA" id="AFEQIWC"/>
<evidence type="ECO:0000256" key="3">
    <source>
        <dbReference type="ARBA" id="ARBA00010988"/>
    </source>
</evidence>
<keyword evidence="5" id="KW-1017">Isopeptide bond</keyword>
<comment type="subcellular location">
    <subcellularLocation>
        <location evidence="1">Cell membrane</location>
        <location evidence="1">Sarcolemma</location>
    </subcellularLocation>
    <subcellularLocation>
        <location evidence="2 10">Cell membrane</location>
        <topology evidence="2 10">Peripheral membrane protein</topology>
    </subcellularLocation>
    <subcellularLocation>
        <location evidence="10">Golgi apparatus membrane</location>
        <topology evidence="10">Peripheral membrane protein</topology>
    </subcellularLocation>
    <subcellularLocation>
        <location evidence="10">Membrane</location>
        <location evidence="10">Caveola</location>
        <topology evidence="10">Peripheral membrane protein</topology>
    </subcellularLocation>
</comment>
<keyword evidence="14" id="KW-1185">Reference proteome</keyword>
<keyword evidence="4 10" id="KW-1003">Cell membrane</keyword>
<dbReference type="Pfam" id="PF01146">
    <property type="entry name" value="Caveolin"/>
    <property type="match status" value="1"/>
</dbReference>
<evidence type="ECO:0000256" key="5">
    <source>
        <dbReference type="ARBA" id="ARBA00022499"/>
    </source>
</evidence>
<keyword evidence="6" id="KW-0832">Ubl conjugation</keyword>
<comment type="similarity">
    <text evidence="3 10">Belongs to the caveolin family.</text>
</comment>
<dbReference type="GO" id="GO:0042383">
    <property type="term" value="C:sarcolemma"/>
    <property type="evidence" value="ECO:0007669"/>
    <property type="project" value="UniProtKB-SubCell"/>
</dbReference>
<dbReference type="Ensembl" id="ENSMMOT00000020538.1">
    <property type="protein sequence ID" value="ENSMMOP00000020204.1"/>
    <property type="gene ID" value="ENSMMOG00000015355.1"/>
</dbReference>
<dbReference type="GO" id="GO:0051480">
    <property type="term" value="P:regulation of cytosolic calcium ion concentration"/>
    <property type="evidence" value="ECO:0007669"/>
    <property type="project" value="TreeGrafter"/>
</dbReference>
<evidence type="ECO:0000256" key="7">
    <source>
        <dbReference type="ARBA" id="ARBA00023034"/>
    </source>
</evidence>
<evidence type="ECO:0000256" key="9">
    <source>
        <dbReference type="ARBA" id="ARBA00045319"/>
    </source>
</evidence>
<reference evidence="13" key="2">
    <citation type="submission" date="2025-09" db="UniProtKB">
        <authorList>
            <consortium name="Ensembl"/>
        </authorList>
    </citation>
    <scope>IDENTIFICATION</scope>
</reference>
<evidence type="ECO:0000313" key="14">
    <source>
        <dbReference type="Proteomes" id="UP000261620"/>
    </source>
</evidence>
<evidence type="ECO:0000256" key="2">
    <source>
        <dbReference type="ARBA" id="ARBA00004202"/>
    </source>
</evidence>
<dbReference type="InterPro" id="IPR001612">
    <property type="entry name" value="Caveolin"/>
</dbReference>
<dbReference type="GO" id="GO:0030154">
    <property type="term" value="P:cell differentiation"/>
    <property type="evidence" value="ECO:0007669"/>
    <property type="project" value="TreeGrafter"/>
</dbReference>
<dbReference type="AlphaFoldDB" id="A0A3Q3X4L4"/>
<dbReference type="PROSITE" id="PS01210">
    <property type="entry name" value="CAVEOLIN"/>
    <property type="match status" value="1"/>
</dbReference>
<evidence type="ECO:0000313" key="13">
    <source>
        <dbReference type="Ensembl" id="ENSMMOP00000020204.1"/>
    </source>
</evidence>
<dbReference type="Proteomes" id="UP000261620">
    <property type="component" value="Unplaced"/>
</dbReference>
<dbReference type="GO" id="GO:0000139">
    <property type="term" value="C:Golgi membrane"/>
    <property type="evidence" value="ECO:0007669"/>
    <property type="project" value="UniProtKB-SubCell"/>
</dbReference>
<keyword evidence="8 10" id="KW-0472">Membrane</keyword>
<dbReference type="GO" id="GO:0060090">
    <property type="term" value="F:molecular adaptor activity"/>
    <property type="evidence" value="ECO:0007669"/>
    <property type="project" value="TreeGrafter"/>
</dbReference>
<dbReference type="GO" id="GO:0005925">
    <property type="term" value="C:focal adhesion"/>
    <property type="evidence" value="ECO:0007669"/>
    <property type="project" value="TreeGrafter"/>
</dbReference>
<dbReference type="GO" id="GO:0044325">
    <property type="term" value="F:transmembrane transporter binding"/>
    <property type="evidence" value="ECO:0007669"/>
    <property type="project" value="TreeGrafter"/>
</dbReference>
<dbReference type="GO" id="GO:0070836">
    <property type="term" value="P:caveola assembly"/>
    <property type="evidence" value="ECO:0007669"/>
    <property type="project" value="InterPro"/>
</dbReference>
<protein>
    <recommendedName>
        <fullName evidence="10">Caveolin</fullName>
    </recommendedName>
</protein>
<evidence type="ECO:0000256" key="11">
    <source>
        <dbReference type="SAM" id="MobiDB-lite"/>
    </source>
</evidence>
<evidence type="ECO:0000256" key="12">
    <source>
        <dbReference type="SAM" id="Phobius"/>
    </source>
</evidence>
<evidence type="ECO:0000256" key="4">
    <source>
        <dbReference type="ARBA" id="ARBA00022475"/>
    </source>
</evidence>
<evidence type="ECO:0000256" key="6">
    <source>
        <dbReference type="ARBA" id="ARBA00022843"/>
    </source>
</evidence>
<reference evidence="13" key="1">
    <citation type="submission" date="2025-08" db="UniProtKB">
        <authorList>
            <consortium name="Ensembl"/>
        </authorList>
    </citation>
    <scope>IDENTIFICATION</scope>
</reference>
<dbReference type="GO" id="GO:0042391">
    <property type="term" value="P:regulation of membrane potential"/>
    <property type="evidence" value="ECO:0007669"/>
    <property type="project" value="TreeGrafter"/>
</dbReference>
<proteinExistence type="inferred from homology"/>
<feature type="compositionally biased region" description="Basic and acidic residues" evidence="11">
    <location>
        <begin position="15"/>
        <end position="29"/>
    </location>
</feature>
<dbReference type="GO" id="GO:0005901">
    <property type="term" value="C:caveola"/>
    <property type="evidence" value="ECO:0007669"/>
    <property type="project" value="UniProtKB-SubCell"/>
</dbReference>
<evidence type="ECO:0000256" key="1">
    <source>
        <dbReference type="ARBA" id="ARBA00004135"/>
    </source>
</evidence>
<accession>A0A3Q3X4L4</accession>
<evidence type="ECO:0000256" key="8">
    <source>
        <dbReference type="ARBA" id="ARBA00023136"/>
    </source>
</evidence>
<feature type="region of interest" description="Disordered" evidence="11">
    <location>
        <begin position="1"/>
        <end position="29"/>
    </location>
</feature>
<sequence>QTTTMAEPGETEPLIQRDRHAGEIDLDNRDPKQINEDVAKVDFEDVIAEPDGIRSVDKVWKASHKTYTVSNYCCYRSLSAIFGVPLSLVWGLLFACLSFWHIWAIVPCIKSCQIEFRCLCQPYLLLIKTVINPIFKATGKICRGVRGVFRKEA</sequence>
<keyword evidence="12" id="KW-1133">Transmembrane helix</keyword>
<keyword evidence="12" id="KW-0812">Transmembrane</keyword>
<name>A0A3Q3X4L4_MOLML</name>
<keyword evidence="7 10" id="KW-0333">Golgi apparatus</keyword>
<evidence type="ECO:0000256" key="10">
    <source>
        <dbReference type="RuleBase" id="RU000680"/>
    </source>
</evidence>
<dbReference type="STRING" id="94237.ENSMMOP00000020204"/>
<dbReference type="InterPro" id="IPR018361">
    <property type="entry name" value="Caveolin_CS"/>
</dbReference>